<dbReference type="GO" id="GO:0006935">
    <property type="term" value="P:chemotaxis"/>
    <property type="evidence" value="ECO:0007669"/>
    <property type="project" value="UniProtKB-KW"/>
</dbReference>
<dbReference type="NCBIfam" id="TIGR02473">
    <property type="entry name" value="flagell_FliJ"/>
    <property type="match status" value="1"/>
</dbReference>
<keyword evidence="11" id="KW-0969">Cilium</keyword>
<organism evidence="11 12">
    <name type="scientific">Oceanobacillus zhaokaii</name>
    <dbReference type="NCBI Taxonomy" id="2052660"/>
    <lineage>
        <taxon>Bacteria</taxon>
        <taxon>Bacillati</taxon>
        <taxon>Bacillota</taxon>
        <taxon>Bacilli</taxon>
        <taxon>Bacillales</taxon>
        <taxon>Bacillaceae</taxon>
        <taxon>Oceanobacillus</taxon>
    </lineage>
</organism>
<comment type="subcellular location">
    <subcellularLocation>
        <location evidence="1">Cell membrane</location>
        <topology evidence="1">Peripheral membrane protein</topology>
        <orientation evidence="1">Cytoplasmic side</orientation>
    </subcellularLocation>
</comment>
<name>A0A345PGF4_9BACI</name>
<keyword evidence="6" id="KW-0145">Chemotaxis</keyword>
<accession>A0A345PGF4</accession>
<dbReference type="RefSeq" id="WP_114916377.1">
    <property type="nucleotide sequence ID" value="NZ_CP024848.1"/>
</dbReference>
<dbReference type="AlphaFoldDB" id="A0A345PGF4"/>
<evidence type="ECO:0000256" key="1">
    <source>
        <dbReference type="ARBA" id="ARBA00004413"/>
    </source>
</evidence>
<keyword evidence="11" id="KW-0282">Flagellum</keyword>
<comment type="similarity">
    <text evidence="2">Belongs to the FliJ family.</text>
</comment>
<keyword evidence="8" id="KW-0653">Protein transport</keyword>
<dbReference type="GO" id="GO:0044781">
    <property type="term" value="P:bacterial-type flagellum organization"/>
    <property type="evidence" value="ECO:0007669"/>
    <property type="project" value="UniProtKB-KW"/>
</dbReference>
<keyword evidence="5" id="KW-1003">Cell membrane</keyword>
<evidence type="ECO:0000256" key="9">
    <source>
        <dbReference type="ARBA" id="ARBA00023136"/>
    </source>
</evidence>
<dbReference type="GO" id="GO:0071973">
    <property type="term" value="P:bacterial-type flagellum-dependent cell motility"/>
    <property type="evidence" value="ECO:0007669"/>
    <property type="project" value="InterPro"/>
</dbReference>
<dbReference type="KEGG" id="ocn:CUC15_09175"/>
<dbReference type="GO" id="GO:0009288">
    <property type="term" value="C:bacterial-type flagellum"/>
    <property type="evidence" value="ECO:0007669"/>
    <property type="project" value="InterPro"/>
</dbReference>
<protein>
    <recommendedName>
        <fullName evidence="3">Flagellar FliJ protein</fullName>
    </recommendedName>
</protein>
<evidence type="ECO:0000256" key="3">
    <source>
        <dbReference type="ARBA" id="ARBA00020392"/>
    </source>
</evidence>
<dbReference type="GO" id="GO:0005886">
    <property type="term" value="C:plasma membrane"/>
    <property type="evidence" value="ECO:0007669"/>
    <property type="project" value="UniProtKB-SubCell"/>
</dbReference>
<keyword evidence="11" id="KW-0966">Cell projection</keyword>
<dbReference type="InterPro" id="IPR012823">
    <property type="entry name" value="Flagell_FliJ"/>
</dbReference>
<evidence type="ECO:0000256" key="5">
    <source>
        <dbReference type="ARBA" id="ARBA00022475"/>
    </source>
</evidence>
<evidence type="ECO:0000256" key="8">
    <source>
        <dbReference type="ARBA" id="ARBA00022927"/>
    </source>
</evidence>
<dbReference type="Gene3D" id="1.10.287.1700">
    <property type="match status" value="1"/>
</dbReference>
<dbReference type="OrthoDB" id="2968361at2"/>
<evidence type="ECO:0000256" key="2">
    <source>
        <dbReference type="ARBA" id="ARBA00010004"/>
    </source>
</evidence>
<gene>
    <name evidence="11" type="primary">fliJ</name>
    <name evidence="11" type="ORF">CUC15_09175</name>
</gene>
<evidence type="ECO:0000256" key="6">
    <source>
        <dbReference type="ARBA" id="ARBA00022500"/>
    </source>
</evidence>
<proteinExistence type="inferred from homology"/>
<evidence type="ECO:0000256" key="10">
    <source>
        <dbReference type="ARBA" id="ARBA00023225"/>
    </source>
</evidence>
<reference evidence="12" key="1">
    <citation type="submission" date="2017-11" db="EMBL/GenBank/DDBJ databases">
        <authorList>
            <person name="Zhu W."/>
        </authorList>
    </citation>
    <scope>NUCLEOTIDE SEQUENCE [LARGE SCALE GENOMIC DNA]</scope>
    <source>
        <strain evidence="12">160</strain>
    </source>
</reference>
<dbReference type="EMBL" id="CP024848">
    <property type="protein sequence ID" value="AXI09084.1"/>
    <property type="molecule type" value="Genomic_DNA"/>
</dbReference>
<dbReference type="GO" id="GO:0015031">
    <property type="term" value="P:protein transport"/>
    <property type="evidence" value="ECO:0007669"/>
    <property type="project" value="UniProtKB-KW"/>
</dbReference>
<keyword evidence="10" id="KW-1006">Bacterial flagellum protein export</keyword>
<keyword evidence="4" id="KW-0813">Transport</keyword>
<dbReference type="Proteomes" id="UP000253908">
    <property type="component" value="Chromosome"/>
</dbReference>
<keyword evidence="7" id="KW-1005">Bacterial flagellum biogenesis</keyword>
<dbReference type="Pfam" id="PF02050">
    <property type="entry name" value="FliJ"/>
    <property type="match status" value="1"/>
</dbReference>
<evidence type="ECO:0000256" key="7">
    <source>
        <dbReference type="ARBA" id="ARBA00022795"/>
    </source>
</evidence>
<sequence length="148" mass="17387">MADTVVFSKILHIRENEKKAAQKVYYQAMDVFEKVASELYILLKKKEAAEETYDQYIQTTTALDRIIDQVNYIQQLNNQIVLVEKNVQKARADMETKQLKLTDAHVEVKKFEKIIELRKETEANEAKQFEKTFMDEISMNQYLSDKNG</sequence>
<evidence type="ECO:0000313" key="11">
    <source>
        <dbReference type="EMBL" id="AXI09084.1"/>
    </source>
</evidence>
<keyword evidence="9" id="KW-0472">Membrane</keyword>
<dbReference type="InterPro" id="IPR053716">
    <property type="entry name" value="Flag_assembly_chemotaxis_eff"/>
</dbReference>
<keyword evidence="12" id="KW-1185">Reference proteome</keyword>
<evidence type="ECO:0000256" key="4">
    <source>
        <dbReference type="ARBA" id="ARBA00022448"/>
    </source>
</evidence>
<evidence type="ECO:0000313" key="12">
    <source>
        <dbReference type="Proteomes" id="UP000253908"/>
    </source>
</evidence>